<dbReference type="Proteomes" id="UP000660708">
    <property type="component" value="Unassembled WGS sequence"/>
</dbReference>
<evidence type="ECO:0000256" key="6">
    <source>
        <dbReference type="SAM" id="Phobius"/>
    </source>
</evidence>
<dbReference type="GO" id="GO:0005886">
    <property type="term" value="C:plasma membrane"/>
    <property type="evidence" value="ECO:0007669"/>
    <property type="project" value="UniProtKB-SubCell"/>
</dbReference>
<dbReference type="PANTHER" id="PTHR30287:SF1">
    <property type="entry name" value="INNER MEMBRANE PROTEIN"/>
    <property type="match status" value="1"/>
</dbReference>
<sequence length="833" mass="92418">MWFKLALTLFSRELRRGELTIILAAIALAVLTVFSLSSITERIRLNIEQKSADFIAADRRLSSNHDFDDRVLTTAQDFGLNTAKQVYFDSMLFANDELVLGSLKAVTDTYPLRGELTLRDQLDGENYQAQAAPKKGNVWLSEGLFYSLDLKVGDEVEIGAGQFTVSKVLINEPDAPFFSLAGNKRVLINYDDIPVTKAIQPGSRVFYRLLFSGSEQQLADYYTWLKPQLKNNQSWQGIKDRQSPLGENLARSESFLLLAGLFGIMLAAVAMAVSAKRYCERQYDPVAMMKTLGGSRKTIRRIYLLHLSLVTFFSVILGLAIGYVLQSVGASYLVTFMDTNLPEAGFRPWLLSIAVGVVCAMMFSLKPLLDLFDIPPLRVLRRNLGDTIAVSRIHMALSVFTIFGLMWLFSRDIKITAILFGATLLLMAVLFVISRLLFSAGRKLGLSPGSSWSLAIATLQKRANANAIQLISFALAIKLMLFLVVLKNDMISDWQMQVPQDAPNAFFINISEQEIQPMQQQLDDSGIKHEHFYPVFLGRVNALNGEVFARRVSLQEGEEKDDEAREGVGRELNLTWLNTLPEGNEVVDGQWFDDSDTLQVSVAQGLAERVGIKVGDTLSFLINSQTLDAKVTSLRSVNWGSLKPNFVMIFNDQIAGQFPVTYFTAAKLKETDTKVISQFLKDYPTISMIDIQSRLKQAQSMISQVSLAISFVLGIVLISGALVLISQVQASLAERMQEIVILRTLGAKGRLIKLATLYEFLLLGALAGLVAAVVSDVTLLVIQIQTFDVDGRLHPYIWVLGPATGATFVATIGYFMVAKTMKQNTQGLLRKLA</sequence>
<evidence type="ECO:0000256" key="5">
    <source>
        <dbReference type="ARBA" id="ARBA00023136"/>
    </source>
</evidence>
<feature type="transmembrane region" description="Helical" evidence="6">
    <location>
        <begin position="255"/>
        <end position="273"/>
    </location>
</feature>
<feature type="transmembrane region" description="Helical" evidence="6">
    <location>
        <begin position="21"/>
        <end position="39"/>
    </location>
</feature>
<organism evidence="8 9">
    <name type="scientific">Pseudoalteromonas peptidolytica F12-50-A1</name>
    <dbReference type="NCBI Taxonomy" id="1315280"/>
    <lineage>
        <taxon>Bacteria</taxon>
        <taxon>Pseudomonadati</taxon>
        <taxon>Pseudomonadota</taxon>
        <taxon>Gammaproteobacteria</taxon>
        <taxon>Alteromonadales</taxon>
        <taxon>Pseudoalteromonadaceae</taxon>
        <taxon>Pseudoalteromonas</taxon>
    </lineage>
</organism>
<feature type="transmembrane region" description="Helical" evidence="6">
    <location>
        <begin position="760"/>
        <end position="784"/>
    </location>
</feature>
<accession>A0A8I0MZQ5</accession>
<keyword evidence="4 6" id="KW-1133">Transmembrane helix</keyword>
<dbReference type="RefSeq" id="WP_147391389.1">
    <property type="nucleotide sequence ID" value="NZ_AQHF01000034.1"/>
</dbReference>
<reference evidence="8 9" key="1">
    <citation type="submission" date="2015-06" db="EMBL/GenBank/DDBJ databases">
        <title>Genome sequence of Pseudoalteromonas peptidolytica.</title>
        <authorList>
            <person name="Xie B.-B."/>
            <person name="Rong J.-C."/>
            <person name="Qin Q.-L."/>
            <person name="Zhang Y.-Z."/>
        </authorList>
    </citation>
    <scope>NUCLEOTIDE SEQUENCE [LARGE SCALE GENOMIC DNA]</scope>
    <source>
        <strain evidence="8 9">F12-50-A1</strain>
    </source>
</reference>
<feature type="transmembrane region" description="Helical" evidence="6">
    <location>
        <begin position="415"/>
        <end position="438"/>
    </location>
</feature>
<feature type="transmembrane region" description="Helical" evidence="6">
    <location>
        <begin position="302"/>
        <end position="326"/>
    </location>
</feature>
<dbReference type="InterPro" id="IPR003838">
    <property type="entry name" value="ABC3_permease_C"/>
</dbReference>
<dbReference type="AlphaFoldDB" id="A0A8I0MZQ5"/>
<evidence type="ECO:0000313" key="8">
    <source>
        <dbReference type="EMBL" id="MBE0348905.1"/>
    </source>
</evidence>
<keyword evidence="9" id="KW-1185">Reference proteome</keyword>
<comment type="caution">
    <text evidence="8">The sequence shown here is derived from an EMBL/GenBank/DDBJ whole genome shotgun (WGS) entry which is preliminary data.</text>
</comment>
<evidence type="ECO:0000256" key="4">
    <source>
        <dbReference type="ARBA" id="ARBA00022989"/>
    </source>
</evidence>
<feature type="domain" description="ABC3 transporter permease C-terminal" evidence="7">
    <location>
        <begin position="259"/>
        <end position="374"/>
    </location>
</feature>
<evidence type="ECO:0000256" key="2">
    <source>
        <dbReference type="ARBA" id="ARBA00022475"/>
    </source>
</evidence>
<dbReference type="PANTHER" id="PTHR30287">
    <property type="entry name" value="MEMBRANE COMPONENT OF PREDICTED ABC SUPERFAMILY METABOLITE UPTAKE TRANSPORTER"/>
    <property type="match status" value="1"/>
</dbReference>
<name>A0A8I0MZQ5_9GAMM</name>
<feature type="transmembrane region" description="Helical" evidence="6">
    <location>
        <begin position="467"/>
        <end position="486"/>
    </location>
</feature>
<comment type="subcellular location">
    <subcellularLocation>
        <location evidence="1">Cell membrane</location>
        <topology evidence="1">Multi-pass membrane protein</topology>
    </subcellularLocation>
</comment>
<evidence type="ECO:0000256" key="1">
    <source>
        <dbReference type="ARBA" id="ARBA00004651"/>
    </source>
</evidence>
<evidence type="ECO:0000256" key="3">
    <source>
        <dbReference type="ARBA" id="ARBA00022692"/>
    </source>
</evidence>
<feature type="domain" description="ABC3 transporter permease C-terminal" evidence="7">
    <location>
        <begin position="711"/>
        <end position="824"/>
    </location>
</feature>
<keyword evidence="2" id="KW-1003">Cell membrane</keyword>
<gene>
    <name evidence="8" type="ORF">PPEP_b0765</name>
</gene>
<feature type="transmembrane region" description="Helical" evidence="6">
    <location>
        <begin position="796"/>
        <end position="817"/>
    </location>
</feature>
<dbReference type="Pfam" id="PF02687">
    <property type="entry name" value="FtsX"/>
    <property type="match status" value="2"/>
</dbReference>
<feature type="transmembrane region" description="Helical" evidence="6">
    <location>
        <begin position="701"/>
        <end position="725"/>
    </location>
</feature>
<dbReference type="EMBL" id="AQHF01000034">
    <property type="protein sequence ID" value="MBE0348905.1"/>
    <property type="molecule type" value="Genomic_DNA"/>
</dbReference>
<dbReference type="InterPro" id="IPR038766">
    <property type="entry name" value="Membrane_comp_ABC_pdt"/>
</dbReference>
<protein>
    <submittedName>
        <fullName evidence="8">Putative ABC transport system permease protein</fullName>
    </submittedName>
</protein>
<feature type="transmembrane region" description="Helical" evidence="6">
    <location>
        <begin position="389"/>
        <end position="409"/>
    </location>
</feature>
<evidence type="ECO:0000313" key="9">
    <source>
        <dbReference type="Proteomes" id="UP000660708"/>
    </source>
</evidence>
<keyword evidence="5 6" id="KW-0472">Membrane</keyword>
<feature type="transmembrane region" description="Helical" evidence="6">
    <location>
        <begin position="346"/>
        <end position="369"/>
    </location>
</feature>
<proteinExistence type="predicted"/>
<keyword evidence="3 6" id="KW-0812">Transmembrane</keyword>
<evidence type="ECO:0000259" key="7">
    <source>
        <dbReference type="Pfam" id="PF02687"/>
    </source>
</evidence>